<dbReference type="Gene3D" id="2.60.40.2030">
    <property type="match status" value="1"/>
</dbReference>
<gene>
    <name evidence="8" type="ORF">FLL45_14415</name>
</gene>
<keyword evidence="1 6" id="KW-0732">Signal</keyword>
<reference evidence="8 9" key="1">
    <citation type="submission" date="2019-06" db="EMBL/GenBank/DDBJ databases">
        <title>Draft genome of Aliikangiella marina GYP-15.</title>
        <authorList>
            <person name="Wang G."/>
        </authorList>
    </citation>
    <scope>NUCLEOTIDE SEQUENCE [LARGE SCALE GENOMIC DNA]</scope>
    <source>
        <strain evidence="8 9">GYP-15</strain>
    </source>
</reference>
<dbReference type="PANTHER" id="PTHR46682">
    <property type="entry name" value="ADHESION G-PROTEIN COUPLED RECEPTOR V1"/>
    <property type="match status" value="1"/>
</dbReference>
<evidence type="ECO:0000256" key="5">
    <source>
        <dbReference type="SAM" id="Phobius"/>
    </source>
</evidence>
<evidence type="ECO:0000256" key="6">
    <source>
        <dbReference type="SAM" id="SignalP"/>
    </source>
</evidence>
<evidence type="ECO:0000259" key="7">
    <source>
        <dbReference type="SMART" id="SM00237"/>
    </source>
</evidence>
<feature type="signal peptide" evidence="6">
    <location>
        <begin position="1"/>
        <end position="21"/>
    </location>
</feature>
<dbReference type="InterPro" id="IPR003644">
    <property type="entry name" value="Calx_beta"/>
</dbReference>
<dbReference type="InterPro" id="IPR026919">
    <property type="entry name" value="ADGRV1"/>
</dbReference>
<keyword evidence="5" id="KW-0812">Transmembrane</keyword>
<dbReference type="SUPFAM" id="SSF49452">
    <property type="entry name" value="Starch-binding domain-like"/>
    <property type="match status" value="1"/>
</dbReference>
<dbReference type="EMBL" id="VIKR01000003">
    <property type="protein sequence ID" value="TQV74048.1"/>
    <property type="molecule type" value="Genomic_DNA"/>
</dbReference>
<evidence type="ECO:0000256" key="2">
    <source>
        <dbReference type="ARBA" id="ARBA00022737"/>
    </source>
</evidence>
<name>A0A545TA12_9GAMM</name>
<evidence type="ECO:0000313" key="8">
    <source>
        <dbReference type="EMBL" id="TQV74048.1"/>
    </source>
</evidence>
<sequence length="1519" mass="161053">MRKITTLGVLALSSISLLVNAAEDPKIKKTITTSAPVKLSKPLRELAKPLPTLDPARKFKLSASGDNVPGFKGDREIPNRFPEKDRDYSLPEGFVDKSAQTSMPVRKKSAELLMPEIGVNFNGLPNVTGSVPPDTNGDVGPNHYVQTVNVALGIWDKEGNVLVAPTAINALWDGFGGLCETNNNGDPIVLYDSAADRWLISQFAFESGFNNNRQCIAISQTGDPTGAYYLYDFLYADTIFNDYPKFGVWTDGYYMGVNQFDPNFAGGGVVAYERDAMLVGAEARQIKFDMSAEGSAVFTPMPLDIDGLIPPPAGAKQYFIWADLVSTDNLQVWEFDANWSDPGASTFERVLSIPVTPYGSAPNVTQPNGNQLDSISIRSMFRAAYRNLDGQGKIVFNHNIAAPTGQGETAMRWYEIDVDQLAGTATIAQEGTFAPDTHSRWMGSGAMDVNGNLAFGYSIASPDLAPGIRAATRLATDAANTLTEEIVLQAGEGSQAGATRWGDYSSMSIDPTDDCTFWFSTEYYESANDGSTAWSTKITSFKLPSCVAGPRGEIAGTVTDADSGEVIPFARVSAGLISTRADLDGNYILTLPVGDYDLTASKYGWVESTPASVTVNEDETTDSNITLTGATPVIVSGTVSDANRTDAPLYAKITVSVPDDTFTTFSNPETGEYSISLFEGTTVGFSAAEVGVGGYMTSSQDVLPVNETQQRLQGGVDFALDANANCTAPGYDFVLPSFLEAFDVFPATGWSVVDDQGSGAVWGSYLASGRNLPGIDGDAAFIDSDAAGLVDIDTSLVSPRINVADISTTTLQFDAFFRTFTGADSLDVDINVDGAGWVNVGTVAANNTLEAYAIDLSAQLSGATSFEVRFRYYDANFEWYALVDNVRFGDLSCAPLIAGNLRSGYVIDTNTGEPLVGAEVDVDDRLAAMSFATPEDDAVNDGLFQVFVPADATAITVEEDNYETATPAEGDITLATPVSLNAGQLESDSETVEVTQTAGRTATDSITITNSGSAAASFNSYFIKGDATAAAQINGPFHPSSRHFGPKNMNDRDTRKIRYQSEVNVDPLAPGDIVGFFPTNITYGWGISTNRATGEFYVGDLEAAGAPANVIWRYEADGTLTSDFIPVALDGSFFADSAFNQRTGKLWQVDVGDDDCIHEYDVDALAATGNKICPAFGASQRGLAYDPVTDTFYSGSWVDSIIHQFTADGTILRSVNVGLSIAGLAYNAETQHLFISVNGESVAGAFDVVVVDAASPSFVKVGGYDVRLDVDGDGVADDVVQDFGQAGLDIDCNGNLWMVEQQQQFVIGFESGETGACEWNNVPWLTASVAAGDLSVGATSDVDLTMDSTGLNEGTYTASIVYGNDTPYGAVSVPVSMTLTAPQYGTSQISVTGITVDEEDTATITLERTGGDDYEVSVDFTTIDGTAVAGTDYTAASGTVTWGDLDSATKTITVSTNALDVNKSFTVVISNPQGGVTLGAKTAASVTIMDKPKGSGSIGIPVLLLFALAGFARRRSLNK</sequence>
<dbReference type="Gene3D" id="2.60.40.1120">
    <property type="entry name" value="Carboxypeptidase-like, regulatory domain"/>
    <property type="match status" value="2"/>
</dbReference>
<evidence type="ECO:0000256" key="3">
    <source>
        <dbReference type="ARBA" id="ARBA00022837"/>
    </source>
</evidence>
<dbReference type="OrthoDB" id="6244278at2"/>
<dbReference type="SUPFAM" id="SSF141072">
    <property type="entry name" value="CalX-like"/>
    <property type="match status" value="1"/>
</dbReference>
<dbReference type="GO" id="GO:0004930">
    <property type="term" value="F:G protein-coupled receptor activity"/>
    <property type="evidence" value="ECO:0007669"/>
    <property type="project" value="InterPro"/>
</dbReference>
<keyword evidence="3" id="KW-0106">Calcium</keyword>
<feature type="transmembrane region" description="Helical" evidence="5">
    <location>
        <begin position="1494"/>
        <end position="1512"/>
    </location>
</feature>
<dbReference type="Proteomes" id="UP000317839">
    <property type="component" value="Unassembled WGS sequence"/>
</dbReference>
<dbReference type="GO" id="GO:0016020">
    <property type="term" value="C:membrane"/>
    <property type="evidence" value="ECO:0007669"/>
    <property type="project" value="InterPro"/>
</dbReference>
<proteinExistence type="predicted"/>
<keyword evidence="5" id="KW-1133">Transmembrane helix</keyword>
<accession>A0A545TA12</accession>
<protein>
    <submittedName>
        <fullName evidence="8">PKD domain-containing protein</fullName>
    </submittedName>
</protein>
<comment type="caution">
    <text evidence="8">The sequence shown here is derived from an EMBL/GenBank/DDBJ whole genome shotgun (WGS) entry which is preliminary data.</text>
</comment>
<dbReference type="SUPFAM" id="SSF63825">
    <property type="entry name" value="YWTD domain"/>
    <property type="match status" value="1"/>
</dbReference>
<evidence type="ECO:0000313" key="9">
    <source>
        <dbReference type="Proteomes" id="UP000317839"/>
    </source>
</evidence>
<dbReference type="PANTHER" id="PTHR46682:SF1">
    <property type="entry name" value="ADHESION G-PROTEIN COUPLED RECEPTOR V1"/>
    <property type="match status" value="1"/>
</dbReference>
<dbReference type="InterPro" id="IPR013784">
    <property type="entry name" value="Carb-bd-like_fold"/>
</dbReference>
<dbReference type="InterPro" id="IPR038081">
    <property type="entry name" value="CalX-like_sf"/>
</dbReference>
<dbReference type="Pfam" id="PF13620">
    <property type="entry name" value="CarboxypepD_reg"/>
    <property type="match status" value="1"/>
</dbReference>
<feature type="domain" description="Calx-beta" evidence="7">
    <location>
        <begin position="1374"/>
        <end position="1470"/>
    </location>
</feature>
<feature type="region of interest" description="Disordered" evidence="4">
    <location>
        <begin position="69"/>
        <end position="91"/>
    </location>
</feature>
<evidence type="ECO:0000256" key="1">
    <source>
        <dbReference type="ARBA" id="ARBA00022729"/>
    </source>
</evidence>
<keyword evidence="9" id="KW-1185">Reference proteome</keyword>
<dbReference type="Pfam" id="PF03160">
    <property type="entry name" value="Calx-beta"/>
    <property type="match status" value="1"/>
</dbReference>
<keyword evidence="5" id="KW-0472">Membrane</keyword>
<dbReference type="SMART" id="SM00237">
    <property type="entry name" value="Calx_beta"/>
    <property type="match status" value="1"/>
</dbReference>
<evidence type="ECO:0000256" key="4">
    <source>
        <dbReference type="SAM" id="MobiDB-lite"/>
    </source>
</evidence>
<keyword evidence="2" id="KW-0677">Repeat</keyword>
<feature type="chain" id="PRO_5021970517" evidence="6">
    <location>
        <begin position="22"/>
        <end position="1519"/>
    </location>
</feature>
<dbReference type="RefSeq" id="WP_142942756.1">
    <property type="nucleotide sequence ID" value="NZ_VIKR01000003.1"/>
</dbReference>
<feature type="compositionally biased region" description="Basic and acidic residues" evidence="4">
    <location>
        <begin position="72"/>
        <end position="89"/>
    </location>
</feature>
<dbReference type="GO" id="GO:0030246">
    <property type="term" value="F:carbohydrate binding"/>
    <property type="evidence" value="ECO:0007669"/>
    <property type="project" value="InterPro"/>
</dbReference>
<organism evidence="8 9">
    <name type="scientific">Aliikangiella marina</name>
    <dbReference type="NCBI Taxonomy" id="1712262"/>
    <lineage>
        <taxon>Bacteria</taxon>
        <taxon>Pseudomonadati</taxon>
        <taxon>Pseudomonadota</taxon>
        <taxon>Gammaproteobacteria</taxon>
        <taxon>Oceanospirillales</taxon>
        <taxon>Pleioneaceae</taxon>
        <taxon>Aliikangiella</taxon>
    </lineage>
</organism>